<keyword evidence="6" id="KW-1133">Transmembrane helix</keyword>
<sequence length="249" mass="26449">MFEERTERGQVGIGTLIVFIAMVLVAAIAAGVLINTAGFLQTQSEQTGQQSSAQVTDRLEPVSKTGNVSAYNRTYTLDNGSVVSPGTENATFVGVETGDDRNLSAANQSLAVHEVSLVVQKSPGASDINMSATTFELVGPDGTDRFAFTNEDVINRSDASGPDDRTRALQDDDNSLNESRGSGLILNSRTDRLVVTLDFNETAKDDTFVNGPLDSGETVTLRINTESGATSIIRIQVPQSLSGEESVEL</sequence>
<dbReference type="GeneID" id="37287393"/>
<dbReference type="Pfam" id="PF01917">
    <property type="entry name" value="Flagellin_arch-type"/>
    <property type="match status" value="1"/>
</dbReference>
<dbReference type="Proteomes" id="UP000253273">
    <property type="component" value="Chromosome"/>
</dbReference>
<dbReference type="KEGG" id="haq:DU484_10405"/>
<dbReference type="EMBL" id="CP031150">
    <property type="protein sequence ID" value="AXG06851.1"/>
    <property type="molecule type" value="Genomic_DNA"/>
</dbReference>
<dbReference type="RefSeq" id="WP_114585985.1">
    <property type="nucleotide sequence ID" value="NZ_CP031148.1"/>
</dbReference>
<dbReference type="PANTHER" id="PTHR35903">
    <property type="entry name" value="FLAGELLIN B1"/>
    <property type="match status" value="1"/>
</dbReference>
<feature type="region of interest" description="Disordered" evidence="5">
    <location>
        <begin position="155"/>
        <end position="183"/>
    </location>
</feature>
<evidence type="ECO:0000313" key="8">
    <source>
        <dbReference type="EMBL" id="AXG10225.1"/>
    </source>
</evidence>
<dbReference type="OrthoDB" id="102632at2157"/>
<evidence type="ECO:0000256" key="4">
    <source>
        <dbReference type="RuleBase" id="RU361282"/>
    </source>
</evidence>
<keyword evidence="6" id="KW-0472">Membrane</keyword>
<evidence type="ECO:0000256" key="5">
    <source>
        <dbReference type="SAM" id="MobiDB-lite"/>
    </source>
</evidence>
<dbReference type="Proteomes" id="UP000252985">
    <property type="component" value="Chromosome"/>
</dbReference>
<dbReference type="GO" id="GO:0097588">
    <property type="term" value="P:archaeal or bacterial-type flagellum-dependent cell motility"/>
    <property type="evidence" value="ECO:0007669"/>
    <property type="project" value="InterPro"/>
</dbReference>
<gene>
    <name evidence="8" type="ORF">DU484_10405</name>
    <name evidence="7" type="ORF">DU500_10650</name>
</gene>
<protein>
    <recommendedName>
        <fullName evidence="4">Flagellin</fullName>
    </recommendedName>
</protein>
<proteinExistence type="inferred from homology"/>
<accession>A0A345EDF3</accession>
<evidence type="ECO:0000256" key="6">
    <source>
        <dbReference type="SAM" id="Phobius"/>
    </source>
</evidence>
<name>A0A345E3S9_9EURY</name>
<keyword evidence="7" id="KW-0282">Flagellum</keyword>
<reference evidence="8 9" key="1">
    <citation type="submission" date="2018-07" db="EMBL/GenBank/DDBJ databases">
        <title>Genome sequences of Haloplanus sp. CBA1112.</title>
        <authorList>
            <person name="Kim Y.B."/>
            <person name="Roh S.W."/>
        </authorList>
    </citation>
    <scope>NUCLEOTIDE SEQUENCE [LARGE SCALE GENOMIC DNA]</scope>
    <source>
        <strain evidence="8 9">CBA1112</strain>
    </source>
</reference>
<keyword evidence="10" id="KW-1185">Reference proteome</keyword>
<evidence type="ECO:0000313" key="7">
    <source>
        <dbReference type="EMBL" id="AXG06851.1"/>
    </source>
</evidence>
<dbReference type="NCBIfam" id="TIGR02537">
    <property type="entry name" value="arch_flag_Nterm"/>
    <property type="match status" value="1"/>
</dbReference>
<keyword evidence="6" id="KW-0812">Transmembrane</keyword>
<evidence type="ECO:0000256" key="2">
    <source>
        <dbReference type="ARBA" id="ARBA00010256"/>
    </source>
</evidence>
<keyword evidence="7" id="KW-0969">Cilium</keyword>
<dbReference type="InterPro" id="IPR013373">
    <property type="entry name" value="Flagellin/pilin_N_arc"/>
</dbReference>
<accession>A0A345E3S9</accession>
<comment type="function">
    <text evidence="4">Flagellin is the subunit protein which polymerizes to form the filaments of archaeal flagella.</text>
</comment>
<feature type="transmembrane region" description="Helical" evidence="6">
    <location>
        <begin position="12"/>
        <end position="34"/>
    </location>
</feature>
<dbReference type="KEGG" id="haj:DU500_10650"/>
<dbReference type="PANTHER" id="PTHR35903:SF1">
    <property type="entry name" value="FLAGELLIN B1"/>
    <property type="match status" value="1"/>
</dbReference>
<keyword evidence="7" id="KW-0966">Cell projection</keyword>
<comment type="subcellular location">
    <subcellularLocation>
        <location evidence="1 4">Archaeal flagellum</location>
    </subcellularLocation>
</comment>
<dbReference type="GO" id="GO:0005198">
    <property type="term" value="F:structural molecule activity"/>
    <property type="evidence" value="ECO:0007669"/>
    <property type="project" value="InterPro"/>
</dbReference>
<evidence type="ECO:0000313" key="9">
    <source>
        <dbReference type="Proteomes" id="UP000252985"/>
    </source>
</evidence>
<keyword evidence="3 4" id="KW-0974">Archaeal flagellum</keyword>
<dbReference type="AlphaFoldDB" id="A0A345E3S9"/>
<evidence type="ECO:0000256" key="1">
    <source>
        <dbReference type="ARBA" id="ARBA00004618"/>
    </source>
</evidence>
<evidence type="ECO:0000313" key="10">
    <source>
        <dbReference type="Proteomes" id="UP000253273"/>
    </source>
</evidence>
<dbReference type="GO" id="GO:0097589">
    <property type="term" value="C:archaeal-type flagellum"/>
    <property type="evidence" value="ECO:0007669"/>
    <property type="project" value="UniProtKB-SubCell"/>
</dbReference>
<reference evidence="7 10" key="2">
    <citation type="submission" date="2018-07" db="EMBL/GenBank/DDBJ databases">
        <title>Genome sequences of Haloplanus sp. CBA1113.</title>
        <authorList>
            <person name="Kim Y.B."/>
            <person name="Roh S.W."/>
        </authorList>
    </citation>
    <scope>NUCLEOTIDE SEQUENCE [LARGE SCALE GENOMIC DNA]</scope>
    <source>
        <strain evidence="7 10">CBA1113</strain>
    </source>
</reference>
<comment type="similarity">
    <text evidence="2 4">Belongs to the archaeal flagellin family.</text>
</comment>
<organism evidence="7 10">
    <name type="scientific">Haloplanus rubicundus</name>
    <dbReference type="NCBI Taxonomy" id="1547898"/>
    <lineage>
        <taxon>Archaea</taxon>
        <taxon>Methanobacteriati</taxon>
        <taxon>Methanobacteriota</taxon>
        <taxon>Stenosarchaea group</taxon>
        <taxon>Halobacteria</taxon>
        <taxon>Halobacteriales</taxon>
        <taxon>Haloferacaceae</taxon>
        <taxon>Haloplanus</taxon>
    </lineage>
</organism>
<dbReference type="EMBL" id="CP031148">
    <property type="protein sequence ID" value="AXG10225.1"/>
    <property type="molecule type" value="Genomic_DNA"/>
</dbReference>
<dbReference type="InterPro" id="IPR002774">
    <property type="entry name" value="Flagellin_arc-type"/>
</dbReference>
<evidence type="ECO:0000256" key="3">
    <source>
        <dbReference type="ARBA" id="ARBA00022440"/>
    </source>
</evidence>